<name>A0A9N7NC88_STRHE</name>
<organism evidence="2 3">
    <name type="scientific">Striga hermonthica</name>
    <name type="common">Purple witchweed</name>
    <name type="synonym">Buchnera hermonthica</name>
    <dbReference type="NCBI Taxonomy" id="68872"/>
    <lineage>
        <taxon>Eukaryota</taxon>
        <taxon>Viridiplantae</taxon>
        <taxon>Streptophyta</taxon>
        <taxon>Embryophyta</taxon>
        <taxon>Tracheophyta</taxon>
        <taxon>Spermatophyta</taxon>
        <taxon>Magnoliopsida</taxon>
        <taxon>eudicotyledons</taxon>
        <taxon>Gunneridae</taxon>
        <taxon>Pentapetalae</taxon>
        <taxon>asterids</taxon>
        <taxon>lamiids</taxon>
        <taxon>Lamiales</taxon>
        <taxon>Orobanchaceae</taxon>
        <taxon>Buchnereae</taxon>
        <taxon>Striga</taxon>
    </lineage>
</organism>
<dbReference type="Pfam" id="PF00646">
    <property type="entry name" value="F-box"/>
    <property type="match status" value="1"/>
</dbReference>
<dbReference type="InterPro" id="IPR050232">
    <property type="entry name" value="FBL13/AtMIF1-like"/>
</dbReference>
<dbReference type="InterPro" id="IPR001810">
    <property type="entry name" value="F-box_dom"/>
</dbReference>
<dbReference type="EMBL" id="CACSLK010027832">
    <property type="protein sequence ID" value="CAA0831512.1"/>
    <property type="molecule type" value="Genomic_DNA"/>
</dbReference>
<accession>A0A9N7NC88</accession>
<comment type="caution">
    <text evidence="2">The sequence shown here is derived from an EMBL/GenBank/DDBJ whole genome shotgun (WGS) entry which is preliminary data.</text>
</comment>
<dbReference type="InterPro" id="IPR032675">
    <property type="entry name" value="LRR_dom_sf"/>
</dbReference>
<dbReference type="SUPFAM" id="SSF52047">
    <property type="entry name" value="RNI-like"/>
    <property type="match status" value="1"/>
</dbReference>
<dbReference type="OrthoDB" id="976179at2759"/>
<gene>
    <name evidence="2" type="ORF">SHERM_26861</name>
</gene>
<evidence type="ECO:0000259" key="1">
    <source>
        <dbReference type="SMART" id="SM00579"/>
    </source>
</evidence>
<protein>
    <recommendedName>
        <fullName evidence="1">FBD domain-containing protein</fullName>
    </recommendedName>
</protein>
<dbReference type="InterPro" id="IPR036047">
    <property type="entry name" value="F-box-like_dom_sf"/>
</dbReference>
<dbReference type="Pfam" id="PF08387">
    <property type="entry name" value="FBD"/>
    <property type="match status" value="1"/>
</dbReference>
<dbReference type="AlphaFoldDB" id="A0A9N7NC88"/>
<dbReference type="InterPro" id="IPR053781">
    <property type="entry name" value="F-box_AtFBL13-like"/>
</dbReference>
<dbReference type="CDD" id="cd22160">
    <property type="entry name" value="F-box_AtFBL13-like"/>
    <property type="match status" value="1"/>
</dbReference>
<dbReference type="PANTHER" id="PTHR31900">
    <property type="entry name" value="F-BOX/RNI SUPERFAMILY PROTEIN-RELATED"/>
    <property type="match status" value="1"/>
</dbReference>
<proteinExistence type="predicted"/>
<dbReference type="InterPro" id="IPR006566">
    <property type="entry name" value="FBD"/>
</dbReference>
<sequence>MASIDRLSSLPDDIICHILSFLRTKFSVTTSVLGKRWRFLWAHVPCLDFRWDDIREGGGTQALEVIHRVILRHKLNRMDTFALDRVNCNDDYQLETLITTTIDRSIRNLYLDLNFVTFPRPLFNCKTIVDLKLDNVRTPISAVNIVSLPSLKKFFVYNLICENDDALPHFLSGCPSLEELNMEFPFKDESDYVGCINISSPTIKTLKLDLGDLCFPSDIRYRIIIKASALRYLQVSGYNGLGCITIPITMISLVEGDINLQIYNSTVGKFFHSLCYVKCLMISCQKFSELVLKGVACSTVKFDNLSKLELWLHFKWSLLVNFLEIADNLQVLIVDFVKVDLCLEPEQVPKCLLSCLRTITIKCIWFFEPGFDMVRYLLRNSRVLEKMELFTSPDGYIDEETQFQGIKRISLFERGSNECQLDFQTVEWLG</sequence>
<reference evidence="2" key="1">
    <citation type="submission" date="2019-12" db="EMBL/GenBank/DDBJ databases">
        <authorList>
            <person name="Scholes J."/>
        </authorList>
    </citation>
    <scope>NUCLEOTIDE SEQUENCE</scope>
</reference>
<dbReference type="Proteomes" id="UP001153555">
    <property type="component" value="Unassembled WGS sequence"/>
</dbReference>
<dbReference type="Gene3D" id="3.80.10.10">
    <property type="entry name" value="Ribonuclease Inhibitor"/>
    <property type="match status" value="1"/>
</dbReference>
<dbReference type="SUPFAM" id="SSF81383">
    <property type="entry name" value="F-box domain"/>
    <property type="match status" value="1"/>
</dbReference>
<dbReference type="PANTHER" id="PTHR31900:SF34">
    <property type="entry name" value="EMB|CAB62440.1-RELATED"/>
    <property type="match status" value="1"/>
</dbReference>
<evidence type="ECO:0000313" key="2">
    <source>
        <dbReference type="EMBL" id="CAA0831512.1"/>
    </source>
</evidence>
<dbReference type="Pfam" id="PF24758">
    <property type="entry name" value="LRR_At5g56370"/>
    <property type="match status" value="1"/>
</dbReference>
<evidence type="ECO:0000313" key="3">
    <source>
        <dbReference type="Proteomes" id="UP001153555"/>
    </source>
</evidence>
<dbReference type="SMART" id="SM00579">
    <property type="entry name" value="FBD"/>
    <property type="match status" value="1"/>
</dbReference>
<keyword evidence="3" id="KW-1185">Reference proteome</keyword>
<dbReference type="InterPro" id="IPR055411">
    <property type="entry name" value="LRR_FXL15/At3g58940/PEG3-like"/>
</dbReference>
<feature type="domain" description="FBD" evidence="1">
    <location>
        <begin position="350"/>
        <end position="424"/>
    </location>
</feature>